<keyword evidence="7" id="KW-1185">Reference proteome</keyword>
<dbReference type="SUPFAM" id="SSF50978">
    <property type="entry name" value="WD40 repeat-like"/>
    <property type="match status" value="1"/>
</dbReference>
<keyword evidence="3" id="KW-0677">Repeat</keyword>
<dbReference type="PANTHER" id="PTHR22652:SF0">
    <property type="entry name" value="NUCLEOPORIN NUP43"/>
    <property type="match status" value="1"/>
</dbReference>
<reference evidence="7" key="1">
    <citation type="journal article" date="2013" name="Science">
        <title>Gene transfer from bacteria and archaea facilitated evolution of an extremophilic eukaryote.</title>
        <authorList>
            <person name="Schonknecht G."/>
            <person name="Chen W.H."/>
            <person name="Ternes C.M."/>
            <person name="Barbier G.G."/>
            <person name="Shrestha R.P."/>
            <person name="Stanke M."/>
            <person name="Brautigam A."/>
            <person name="Baker B.J."/>
            <person name="Banfield J.F."/>
            <person name="Garavito R.M."/>
            <person name="Carr K."/>
            <person name="Wilkerson C."/>
            <person name="Rensing S.A."/>
            <person name="Gagneul D."/>
            <person name="Dickenson N.E."/>
            <person name="Oesterhelt C."/>
            <person name="Lercher M.J."/>
            <person name="Weber A.P."/>
        </authorList>
    </citation>
    <scope>NUCLEOTIDE SEQUENCE [LARGE SCALE GENOMIC DNA]</scope>
    <source>
        <strain evidence="7">074W</strain>
    </source>
</reference>
<dbReference type="PANTHER" id="PTHR22652">
    <property type="entry name" value="NUCLEOPORIN NUP43"/>
    <property type="match status" value="1"/>
</dbReference>
<evidence type="ECO:0000313" key="6">
    <source>
        <dbReference type="EMBL" id="EME26965.1"/>
    </source>
</evidence>
<evidence type="ECO:0000256" key="1">
    <source>
        <dbReference type="ARBA" id="ARBA00004123"/>
    </source>
</evidence>
<sequence>MYSSVSHKARPRTLESRASQVSLAHSPATTTKPQHTDAFQSSTLRLWELPNSLQTSPNTKPWNFSKKKNIRTDNDILSKEIPYRAATIEFFAKPLSSVAWISPFEETRNQYLDNNHSLIAIGSCLGDGGDWIRLIQLQVSEMSLTSKESTIDLSLNTVTTSPIGDVINVLCPSSLSSNSSNSVLLFYGTLRGQVCGVKLSLEPNDDDNPMFSDKPASRCLHYEAVIGLTELPFKNQLVAATNLGNLQMYQIDNDINSLSYVELPDSPTSRMLEPVSFTDICTVTETMVAASGRTGSVCCFDTRTFTKESQRLSIAASGICCTCVSVDSGQPNYIFAGTSQGELVAWDRRIVREGVHAPLYRIAAHHGRVSRIGVSPVWNPGVVFTSGKKDAQVLCWDFASAAKMDLSFGKKFKDANSCWEANIQKEQVQNIARDSVFSLNDMDLHPTTPLVAYVSSSSSLNVICL</sequence>
<dbReference type="EMBL" id="KB454539">
    <property type="protein sequence ID" value="EME26965.1"/>
    <property type="molecule type" value="Genomic_DNA"/>
</dbReference>
<comment type="subcellular location">
    <subcellularLocation>
        <location evidence="1">Nucleus</location>
    </subcellularLocation>
</comment>
<dbReference type="KEGG" id="gsl:Gasu_54190"/>
<evidence type="ECO:0000256" key="5">
    <source>
        <dbReference type="SAM" id="MobiDB-lite"/>
    </source>
</evidence>
<evidence type="ECO:0000256" key="4">
    <source>
        <dbReference type="ARBA" id="ARBA00023242"/>
    </source>
</evidence>
<organism evidence="6 7">
    <name type="scientific">Galdieria sulphuraria</name>
    <name type="common">Red alga</name>
    <dbReference type="NCBI Taxonomy" id="130081"/>
    <lineage>
        <taxon>Eukaryota</taxon>
        <taxon>Rhodophyta</taxon>
        <taxon>Bangiophyceae</taxon>
        <taxon>Galdieriales</taxon>
        <taxon>Galdieriaceae</taxon>
        <taxon>Galdieria</taxon>
    </lineage>
</organism>
<name>M2WSW0_GALSU</name>
<protein>
    <recommendedName>
        <fullName evidence="8">Transducin family protein / WD-40 repeat family protein</fullName>
    </recommendedName>
</protein>
<dbReference type="InterPro" id="IPR036322">
    <property type="entry name" value="WD40_repeat_dom_sf"/>
</dbReference>
<dbReference type="Proteomes" id="UP000030680">
    <property type="component" value="Unassembled WGS sequence"/>
</dbReference>
<keyword evidence="4" id="KW-0539">Nucleus</keyword>
<dbReference type="Gramene" id="EME26965">
    <property type="protein sequence ID" value="EME26965"/>
    <property type="gene ID" value="Gasu_54190"/>
</dbReference>
<feature type="compositionally biased region" description="Polar residues" evidence="5">
    <location>
        <begin position="16"/>
        <end position="36"/>
    </location>
</feature>
<accession>M2WSW0</accession>
<evidence type="ECO:0000313" key="7">
    <source>
        <dbReference type="Proteomes" id="UP000030680"/>
    </source>
</evidence>
<evidence type="ECO:0008006" key="8">
    <source>
        <dbReference type="Google" id="ProtNLM"/>
    </source>
</evidence>
<proteinExistence type="predicted"/>
<gene>
    <name evidence="6" type="ORF">Gasu_54190</name>
</gene>
<dbReference type="STRING" id="130081.M2WSW0"/>
<dbReference type="GeneID" id="17085909"/>
<feature type="region of interest" description="Disordered" evidence="5">
    <location>
        <begin position="1"/>
        <end position="36"/>
    </location>
</feature>
<dbReference type="RefSeq" id="XP_005703485.1">
    <property type="nucleotide sequence ID" value="XM_005703428.1"/>
</dbReference>
<keyword evidence="2" id="KW-0853">WD repeat</keyword>
<dbReference type="InterPro" id="IPR015943">
    <property type="entry name" value="WD40/YVTN_repeat-like_dom_sf"/>
</dbReference>
<dbReference type="OrthoDB" id="239865at2759"/>
<evidence type="ECO:0000256" key="3">
    <source>
        <dbReference type="ARBA" id="ARBA00022737"/>
    </source>
</evidence>
<dbReference type="Gene3D" id="2.130.10.10">
    <property type="entry name" value="YVTN repeat-like/Quinoprotein amine dehydrogenase"/>
    <property type="match status" value="1"/>
</dbReference>
<evidence type="ECO:0000256" key="2">
    <source>
        <dbReference type="ARBA" id="ARBA00022574"/>
    </source>
</evidence>
<dbReference type="GO" id="GO:0031080">
    <property type="term" value="C:nuclear pore outer ring"/>
    <property type="evidence" value="ECO:0007669"/>
    <property type="project" value="TreeGrafter"/>
</dbReference>
<dbReference type="AlphaFoldDB" id="M2WSW0"/>